<organism evidence="3 4">
    <name type="scientific">Tepidanaerobacter acetatoxydans (strain DSM 21804 / JCM 16047 / Re1)</name>
    <dbReference type="NCBI Taxonomy" id="1209989"/>
    <lineage>
        <taxon>Bacteria</taxon>
        <taxon>Bacillati</taxon>
        <taxon>Bacillota</taxon>
        <taxon>Clostridia</taxon>
        <taxon>Thermosediminibacterales</taxon>
        <taxon>Tepidanaerobacteraceae</taxon>
        <taxon>Tepidanaerobacter</taxon>
    </lineage>
</organism>
<feature type="domain" description="DUF7973" evidence="2">
    <location>
        <begin position="4"/>
        <end position="167"/>
    </location>
</feature>
<dbReference type="HOGENOM" id="CLU_077325_0_0_9"/>
<dbReference type="InterPro" id="IPR058279">
    <property type="entry name" value="DUF7973"/>
</dbReference>
<gene>
    <name evidence="3" type="ordered locus">TEPIRE1_2379</name>
</gene>
<proteinExistence type="predicted"/>
<dbReference type="KEGG" id="tep:TepRe1_2211"/>
<dbReference type="EMBL" id="HF563609">
    <property type="protein sequence ID" value="CCP27221.1"/>
    <property type="molecule type" value="Genomic_DNA"/>
</dbReference>
<keyword evidence="1" id="KW-1133">Transmembrane helix</keyword>
<keyword evidence="1" id="KW-0472">Membrane</keyword>
<keyword evidence="1" id="KW-0812">Transmembrane</keyword>
<feature type="transmembrane region" description="Helical" evidence="1">
    <location>
        <begin position="203"/>
        <end position="222"/>
    </location>
</feature>
<feature type="transmembrane region" description="Helical" evidence="1">
    <location>
        <begin position="7"/>
        <end position="40"/>
    </location>
</feature>
<name>F4LRZ4_TEPAE</name>
<reference evidence="4" key="1">
    <citation type="journal article" date="2013" name="Genome Announc.">
        <title>First genome sequence of a syntrophic acetate-oxidizing bacterium, Tepidanaerobacter acetatoxydans strain Re1.</title>
        <authorList>
            <person name="Manzoor S."/>
            <person name="Bongcam-Rudloff E."/>
            <person name="Schnurer A."/>
            <person name="Muller B."/>
        </authorList>
    </citation>
    <scope>NUCLEOTIDE SEQUENCE [LARGE SCALE GENOMIC DNA]</scope>
    <source>
        <strain evidence="4">Re1</strain>
    </source>
</reference>
<dbReference type="AlphaFoldDB" id="F4LRZ4"/>
<feature type="transmembrane region" description="Helical" evidence="1">
    <location>
        <begin position="273"/>
        <end position="291"/>
    </location>
</feature>
<evidence type="ECO:0000313" key="3">
    <source>
        <dbReference type="EMBL" id="CCP27221.1"/>
    </source>
</evidence>
<dbReference type="KEGG" id="tae:TepiRe1_2379"/>
<feature type="domain" description="DUF7973" evidence="2">
    <location>
        <begin position="193"/>
        <end position="287"/>
    </location>
</feature>
<feature type="transmembrane region" description="Helical" evidence="1">
    <location>
        <begin position="112"/>
        <end position="131"/>
    </location>
</feature>
<dbReference type="RefSeq" id="WP_013779252.1">
    <property type="nucleotide sequence ID" value="NC_015519.1"/>
</dbReference>
<dbReference type="eggNOG" id="ENOG502ZYP7">
    <property type="taxonomic scope" value="Bacteria"/>
</dbReference>
<dbReference type="STRING" id="1209989.TepRe1_2211"/>
<dbReference type="OrthoDB" id="4484645at2"/>
<protein>
    <recommendedName>
        <fullName evidence="2">DUF7973 domain-containing protein</fullName>
    </recommendedName>
</protein>
<accession>L0S258</accession>
<feature type="transmembrane region" description="Helical" evidence="1">
    <location>
        <begin position="52"/>
        <end position="72"/>
    </location>
</feature>
<evidence type="ECO:0000259" key="2">
    <source>
        <dbReference type="Pfam" id="PF25928"/>
    </source>
</evidence>
<feature type="transmembrane region" description="Helical" evidence="1">
    <location>
        <begin position="234"/>
        <end position="261"/>
    </location>
</feature>
<evidence type="ECO:0000313" key="4">
    <source>
        <dbReference type="Proteomes" id="UP000010802"/>
    </source>
</evidence>
<evidence type="ECO:0000256" key="1">
    <source>
        <dbReference type="SAM" id="Phobius"/>
    </source>
</evidence>
<dbReference type="Pfam" id="PF25928">
    <property type="entry name" value="DUF7973"/>
    <property type="match status" value="2"/>
</dbReference>
<dbReference type="PATRIC" id="fig|1209989.3.peg.2736"/>
<keyword evidence="4" id="KW-1185">Reference proteome</keyword>
<accession>F4LRZ4</accession>
<feature type="transmembrane region" description="Helical" evidence="1">
    <location>
        <begin position="178"/>
        <end position="197"/>
    </location>
</feature>
<sequence>MDIVSILAAFGGGVFGSLIGGTTAFIFTGLMGLAGIVVSLSGGGDAILNNIAFGPFFGPHVAFAGGVAAAALSGKIKKNLESEGTEECLAKSQQYVDGCDTLTPIFKTKDPLVILAGGIFGILGLIVNYFYAEILHLPIDTIGFTVLTLGVVCRLLIGTTGLFGKKPENVNRYAFEPQQLIFSLIWSFGFSAVVAYACYTLNINNIGFVISACSLIFLYFGLDFPVTHHISMITGYATIAFGSVFLGALFGVIAFLVGEFILRTFSSYADTHIDMPAFTIAVLSFLILGILS</sequence>
<dbReference type="Proteomes" id="UP000010802">
    <property type="component" value="Chromosome"/>
</dbReference>
<feature type="transmembrane region" description="Helical" evidence="1">
    <location>
        <begin position="137"/>
        <end position="157"/>
    </location>
</feature>